<sequence>MLSIQSSTPVLSRVTKLYHRRQHRSFQNHPRRHSSKIKSQSSITIHARIRPPPKIYPKNNDKISSALSTDHPLHETTPIESRKQRKESNTTTRSVNVTK</sequence>
<comment type="caution">
    <text evidence="2">The sequence shown here is derived from an EMBL/GenBank/DDBJ whole genome shotgun (WGS) entry which is preliminary data.</text>
</comment>
<dbReference type="EMBL" id="CAJOBE010012369">
    <property type="protein sequence ID" value="CAF4148094.1"/>
    <property type="molecule type" value="Genomic_DNA"/>
</dbReference>
<evidence type="ECO:0000313" key="3">
    <source>
        <dbReference type="Proteomes" id="UP000663874"/>
    </source>
</evidence>
<evidence type="ECO:0000256" key="1">
    <source>
        <dbReference type="SAM" id="MobiDB-lite"/>
    </source>
</evidence>
<reference evidence="2" key="1">
    <citation type="submission" date="2021-02" db="EMBL/GenBank/DDBJ databases">
        <authorList>
            <person name="Nowell W R."/>
        </authorList>
    </citation>
    <scope>NUCLEOTIDE SEQUENCE</scope>
</reference>
<accession>A0A819YDP9</accession>
<dbReference type="AlphaFoldDB" id="A0A819YDP9"/>
<feature type="region of interest" description="Disordered" evidence="1">
    <location>
        <begin position="1"/>
        <end position="99"/>
    </location>
</feature>
<dbReference type="Proteomes" id="UP000663874">
    <property type="component" value="Unassembled WGS sequence"/>
</dbReference>
<name>A0A819YDP9_9BILA</name>
<protein>
    <submittedName>
        <fullName evidence="2">Uncharacterized protein</fullName>
    </submittedName>
</protein>
<evidence type="ECO:0000313" key="2">
    <source>
        <dbReference type="EMBL" id="CAF4148094.1"/>
    </source>
</evidence>
<gene>
    <name evidence="2" type="ORF">FNK824_LOCUS33540</name>
</gene>
<feature type="non-terminal residue" evidence="2">
    <location>
        <position position="1"/>
    </location>
</feature>
<proteinExistence type="predicted"/>
<feature type="compositionally biased region" description="Basic residues" evidence="1">
    <location>
        <begin position="16"/>
        <end position="36"/>
    </location>
</feature>
<feature type="compositionally biased region" description="Polar residues" evidence="1">
    <location>
        <begin position="89"/>
        <end position="99"/>
    </location>
</feature>
<organism evidence="2 3">
    <name type="scientific">Rotaria sordida</name>
    <dbReference type="NCBI Taxonomy" id="392033"/>
    <lineage>
        <taxon>Eukaryota</taxon>
        <taxon>Metazoa</taxon>
        <taxon>Spiralia</taxon>
        <taxon>Gnathifera</taxon>
        <taxon>Rotifera</taxon>
        <taxon>Eurotatoria</taxon>
        <taxon>Bdelloidea</taxon>
        <taxon>Philodinida</taxon>
        <taxon>Philodinidae</taxon>
        <taxon>Rotaria</taxon>
    </lineage>
</organism>
<feature type="compositionally biased region" description="Polar residues" evidence="1">
    <location>
        <begin position="1"/>
        <end position="10"/>
    </location>
</feature>